<protein>
    <recommendedName>
        <fullName evidence="1">BTB domain-containing protein</fullName>
    </recommendedName>
</protein>
<name>A0A0D2MRL9_HYPSF</name>
<sequence>MSYSSRLRSAKRKRVSIIAGLDSESDLESWCQDTVERSTQFWFDDGNVVLQAESVQFRVHRSILSRHSPIMQDCLECPKPEDAPTIEGCPLVHLADLAKDIDNMCSLLYGMYQIDAKKITSSYLETMLFMGRKYEIASFTTSAENILEQLFPPILKRWDGRQKDVKRLIVQNNGFLFDVLNITCEYPMPSIMQPLLVSIFTIHSLDQLTSGIPRGEQPRAILKPSAEQYCVLSRLIFMQLSLRIFAGTFRKSDDIYVLPLKNCHSKTKCLDCFRRMMTDIVMKHTTLNTAAFPQTMASSYGESNFCLSCAGRLQDLVEQSRRAVWSKLPSVLKAFENADFA</sequence>
<feature type="domain" description="BTB" evidence="1">
    <location>
        <begin position="46"/>
        <end position="112"/>
    </location>
</feature>
<keyword evidence="3" id="KW-1185">Reference proteome</keyword>
<accession>A0A0D2MRL9</accession>
<dbReference type="InterPro" id="IPR000210">
    <property type="entry name" value="BTB/POZ_dom"/>
</dbReference>
<evidence type="ECO:0000259" key="1">
    <source>
        <dbReference type="PROSITE" id="PS50097"/>
    </source>
</evidence>
<dbReference type="OrthoDB" id="2799068at2759"/>
<dbReference type="Proteomes" id="UP000054270">
    <property type="component" value="Unassembled WGS sequence"/>
</dbReference>
<dbReference type="AlphaFoldDB" id="A0A0D2MRL9"/>
<dbReference type="SUPFAM" id="SSF54695">
    <property type="entry name" value="POZ domain"/>
    <property type="match status" value="1"/>
</dbReference>
<dbReference type="EMBL" id="KN817527">
    <property type="protein sequence ID" value="KJA26633.1"/>
    <property type="molecule type" value="Genomic_DNA"/>
</dbReference>
<organism evidence="2 3">
    <name type="scientific">Hypholoma sublateritium (strain FD-334 SS-4)</name>
    <dbReference type="NCBI Taxonomy" id="945553"/>
    <lineage>
        <taxon>Eukaryota</taxon>
        <taxon>Fungi</taxon>
        <taxon>Dikarya</taxon>
        <taxon>Basidiomycota</taxon>
        <taxon>Agaricomycotina</taxon>
        <taxon>Agaricomycetes</taxon>
        <taxon>Agaricomycetidae</taxon>
        <taxon>Agaricales</taxon>
        <taxon>Agaricineae</taxon>
        <taxon>Strophariaceae</taxon>
        <taxon>Hypholoma</taxon>
    </lineage>
</organism>
<gene>
    <name evidence="2" type="ORF">HYPSUDRAFT_36353</name>
</gene>
<dbReference type="Pfam" id="PF00651">
    <property type="entry name" value="BTB"/>
    <property type="match status" value="1"/>
</dbReference>
<evidence type="ECO:0000313" key="2">
    <source>
        <dbReference type="EMBL" id="KJA26633.1"/>
    </source>
</evidence>
<reference evidence="3" key="1">
    <citation type="submission" date="2014-04" db="EMBL/GenBank/DDBJ databases">
        <title>Evolutionary Origins and Diversification of the Mycorrhizal Mutualists.</title>
        <authorList>
            <consortium name="DOE Joint Genome Institute"/>
            <consortium name="Mycorrhizal Genomics Consortium"/>
            <person name="Kohler A."/>
            <person name="Kuo A."/>
            <person name="Nagy L.G."/>
            <person name="Floudas D."/>
            <person name="Copeland A."/>
            <person name="Barry K.W."/>
            <person name="Cichocki N."/>
            <person name="Veneault-Fourrey C."/>
            <person name="LaButti K."/>
            <person name="Lindquist E.A."/>
            <person name="Lipzen A."/>
            <person name="Lundell T."/>
            <person name="Morin E."/>
            <person name="Murat C."/>
            <person name="Riley R."/>
            <person name="Ohm R."/>
            <person name="Sun H."/>
            <person name="Tunlid A."/>
            <person name="Henrissat B."/>
            <person name="Grigoriev I.V."/>
            <person name="Hibbett D.S."/>
            <person name="Martin F."/>
        </authorList>
    </citation>
    <scope>NUCLEOTIDE SEQUENCE [LARGE SCALE GENOMIC DNA]</scope>
    <source>
        <strain evidence="3">FD-334 SS-4</strain>
    </source>
</reference>
<dbReference type="Gene3D" id="3.30.710.10">
    <property type="entry name" value="Potassium Channel Kv1.1, Chain A"/>
    <property type="match status" value="1"/>
</dbReference>
<dbReference type="OMA" id="AFRKMAT"/>
<dbReference type="InterPro" id="IPR011333">
    <property type="entry name" value="SKP1/BTB/POZ_sf"/>
</dbReference>
<dbReference type="PROSITE" id="PS50097">
    <property type="entry name" value="BTB"/>
    <property type="match status" value="1"/>
</dbReference>
<evidence type="ECO:0000313" key="3">
    <source>
        <dbReference type="Proteomes" id="UP000054270"/>
    </source>
</evidence>
<proteinExistence type="predicted"/>